<dbReference type="AlphaFoldDB" id="A0A0G0RFF6"/>
<keyword evidence="8" id="KW-0472">Membrane</keyword>
<evidence type="ECO:0000256" key="7">
    <source>
        <dbReference type="SAM" id="Coils"/>
    </source>
</evidence>
<dbReference type="FunFam" id="3.30.565.10:FF:000006">
    <property type="entry name" value="Sensor histidine kinase WalK"/>
    <property type="match status" value="1"/>
</dbReference>
<keyword evidence="4" id="KW-0808">Transferase</keyword>
<evidence type="ECO:0000256" key="1">
    <source>
        <dbReference type="ARBA" id="ARBA00000085"/>
    </source>
</evidence>
<dbReference type="CDD" id="cd00082">
    <property type="entry name" value="HisKA"/>
    <property type="match status" value="1"/>
</dbReference>
<dbReference type="PANTHER" id="PTHR43711">
    <property type="entry name" value="TWO-COMPONENT HISTIDINE KINASE"/>
    <property type="match status" value="1"/>
</dbReference>
<organism evidence="10 11">
    <name type="scientific">Candidatus Wolfebacteria bacterium GW2011_GWC2_39_22</name>
    <dbReference type="NCBI Taxonomy" id="1619013"/>
    <lineage>
        <taxon>Bacteria</taxon>
        <taxon>Candidatus Wolfeibacteriota</taxon>
    </lineage>
</organism>
<dbReference type="Pfam" id="PF00512">
    <property type="entry name" value="HisKA"/>
    <property type="match status" value="1"/>
</dbReference>
<feature type="transmembrane region" description="Helical" evidence="8">
    <location>
        <begin position="41"/>
        <end position="57"/>
    </location>
</feature>
<gene>
    <name evidence="10" type="ORF">UT41_C0002G0186</name>
</gene>
<dbReference type="InterPro" id="IPR050736">
    <property type="entry name" value="Sensor_HK_Regulatory"/>
</dbReference>
<evidence type="ECO:0000256" key="5">
    <source>
        <dbReference type="ARBA" id="ARBA00022777"/>
    </source>
</evidence>
<evidence type="ECO:0000256" key="3">
    <source>
        <dbReference type="ARBA" id="ARBA00022553"/>
    </source>
</evidence>
<reference evidence="10 11" key="1">
    <citation type="journal article" date="2015" name="Nature">
        <title>rRNA introns, odd ribosomes, and small enigmatic genomes across a large radiation of phyla.</title>
        <authorList>
            <person name="Brown C.T."/>
            <person name="Hug L.A."/>
            <person name="Thomas B.C."/>
            <person name="Sharon I."/>
            <person name="Castelle C.J."/>
            <person name="Singh A."/>
            <person name="Wilkins M.J."/>
            <person name="Williams K.H."/>
            <person name="Banfield J.F."/>
        </authorList>
    </citation>
    <scope>NUCLEOTIDE SEQUENCE [LARGE SCALE GENOMIC DNA]</scope>
</reference>
<dbReference type="InterPro" id="IPR005467">
    <property type="entry name" value="His_kinase_dom"/>
</dbReference>
<name>A0A0G0RFF6_9BACT</name>
<dbReference type="PANTHER" id="PTHR43711:SF26">
    <property type="entry name" value="SENSOR HISTIDINE KINASE RCSC"/>
    <property type="match status" value="1"/>
</dbReference>
<dbReference type="GO" id="GO:0000155">
    <property type="term" value="F:phosphorelay sensor kinase activity"/>
    <property type="evidence" value="ECO:0007669"/>
    <property type="project" value="InterPro"/>
</dbReference>
<dbReference type="Pfam" id="PF16927">
    <property type="entry name" value="HisKA_7TM"/>
    <property type="match status" value="1"/>
</dbReference>
<dbReference type="SUPFAM" id="SSF47384">
    <property type="entry name" value="Homodimeric domain of signal transducing histidine kinase"/>
    <property type="match status" value="1"/>
</dbReference>
<dbReference type="SMART" id="SM00387">
    <property type="entry name" value="HATPase_c"/>
    <property type="match status" value="1"/>
</dbReference>
<keyword evidence="7" id="KW-0175">Coiled coil</keyword>
<dbReference type="InterPro" id="IPR004358">
    <property type="entry name" value="Sig_transdc_His_kin-like_C"/>
</dbReference>
<feature type="transmembrane region" description="Helical" evidence="8">
    <location>
        <begin position="263"/>
        <end position="281"/>
    </location>
</feature>
<keyword evidence="6" id="KW-0902">Two-component regulatory system</keyword>
<dbReference type="PRINTS" id="PR00344">
    <property type="entry name" value="BCTRLSENSOR"/>
</dbReference>
<dbReference type="InterPro" id="IPR003661">
    <property type="entry name" value="HisK_dim/P_dom"/>
</dbReference>
<feature type="transmembrane region" description="Helical" evidence="8">
    <location>
        <begin position="69"/>
        <end position="91"/>
    </location>
</feature>
<dbReference type="Gene3D" id="3.30.565.10">
    <property type="entry name" value="Histidine kinase-like ATPase, C-terminal domain"/>
    <property type="match status" value="1"/>
</dbReference>
<dbReference type="CDD" id="cd00075">
    <property type="entry name" value="HATPase"/>
    <property type="match status" value="1"/>
</dbReference>
<protein>
    <recommendedName>
        <fullName evidence="2">histidine kinase</fullName>
        <ecNumber evidence="2">2.7.13.3</ecNumber>
    </recommendedName>
</protein>
<keyword evidence="8" id="KW-0812">Transmembrane</keyword>
<evidence type="ECO:0000259" key="9">
    <source>
        <dbReference type="PROSITE" id="PS50109"/>
    </source>
</evidence>
<feature type="transmembrane region" description="Helical" evidence="8">
    <location>
        <begin position="103"/>
        <end position="123"/>
    </location>
</feature>
<feature type="transmembrane region" description="Helical" evidence="8">
    <location>
        <begin position="6"/>
        <end position="29"/>
    </location>
</feature>
<feature type="transmembrane region" description="Helical" evidence="8">
    <location>
        <begin position="143"/>
        <end position="163"/>
    </location>
</feature>
<dbReference type="InterPro" id="IPR036890">
    <property type="entry name" value="HATPase_C_sf"/>
</dbReference>
<evidence type="ECO:0000256" key="6">
    <source>
        <dbReference type="ARBA" id="ARBA00023012"/>
    </source>
</evidence>
<evidence type="ECO:0000313" key="11">
    <source>
        <dbReference type="Proteomes" id="UP000034665"/>
    </source>
</evidence>
<feature type="transmembrane region" description="Helical" evidence="8">
    <location>
        <begin position="207"/>
        <end position="227"/>
    </location>
</feature>
<dbReference type="EMBL" id="LBWR01000002">
    <property type="protein sequence ID" value="KKR12412.1"/>
    <property type="molecule type" value="Genomic_DNA"/>
</dbReference>
<evidence type="ECO:0000256" key="4">
    <source>
        <dbReference type="ARBA" id="ARBA00022679"/>
    </source>
</evidence>
<evidence type="ECO:0000256" key="8">
    <source>
        <dbReference type="SAM" id="Phobius"/>
    </source>
</evidence>
<feature type="transmembrane region" description="Helical" evidence="8">
    <location>
        <begin position="179"/>
        <end position="201"/>
    </location>
</feature>
<keyword evidence="8" id="KW-1133">Transmembrane helix</keyword>
<dbReference type="SUPFAM" id="SSF55874">
    <property type="entry name" value="ATPase domain of HSP90 chaperone/DNA topoisomerase II/histidine kinase"/>
    <property type="match status" value="1"/>
</dbReference>
<dbReference type="Pfam" id="PF02518">
    <property type="entry name" value="HATPase_c"/>
    <property type="match status" value="1"/>
</dbReference>
<dbReference type="SMART" id="SM00388">
    <property type="entry name" value="HisKA"/>
    <property type="match status" value="1"/>
</dbReference>
<dbReference type="Proteomes" id="UP000034665">
    <property type="component" value="Unassembled WGS sequence"/>
</dbReference>
<dbReference type="EC" id="2.7.13.3" evidence="2"/>
<proteinExistence type="predicted"/>
<feature type="transmembrane region" description="Helical" evidence="8">
    <location>
        <begin position="234"/>
        <end position="257"/>
    </location>
</feature>
<dbReference type="InterPro" id="IPR003594">
    <property type="entry name" value="HATPase_dom"/>
</dbReference>
<dbReference type="PROSITE" id="PS50109">
    <property type="entry name" value="HIS_KIN"/>
    <property type="match status" value="1"/>
</dbReference>
<feature type="domain" description="Histidine kinase" evidence="9">
    <location>
        <begin position="321"/>
        <end position="540"/>
    </location>
</feature>
<dbReference type="InterPro" id="IPR036097">
    <property type="entry name" value="HisK_dim/P_sf"/>
</dbReference>
<accession>A0A0G0RFF6</accession>
<sequence length="549" mass="59969">MSIWFLYNIDLLISGIAAAAIGILGFAVFYRDRKSVTAKSLLAFSLITIAWGAANYFSYKIADLEVAFWLIRLVLFIATWHALALFTLFLVFPQTEIVFPKWYEWLVGVTGITSLLTLSPLVFSGIETVSATGQITGVVTRPGIAIFGVVVFGIIIGGLTILVKKTQRATGIERKQFKLVLAGAAITFVLIGVFNFIFPVIFKNSNFYPFAMASVVPFIAFVFYAIARLHLLKIRVIATEIFTFLLVALSFIEIVFSVTATQVMIRGLIFILLSVLAILLIRGQIREVEQKEKLQLLTKELEKANEELKSTEKLKAEFFSFAAHQVKSPMAVIKGYATLIGDGTLAGAPADKIVEIAKKIGAAAGRTLSMVNNLLDMRKIEEGRMVYSFEELNVVPPIRTIVTDLETIAKDKGLALTFEASQEEIILNMDIQKFAQVIQNLIDNAVKYTDAGWVKVGVSLNDNKVVFAVSDSGRGISKEFAANMFSQFARDPALAKDTKGTGLGLFIAKQIVEAHGGTIKAPSEGEGSGSAFTVEIPQDNKAVTDAMAS</sequence>
<evidence type="ECO:0000256" key="2">
    <source>
        <dbReference type="ARBA" id="ARBA00012438"/>
    </source>
</evidence>
<keyword evidence="5 10" id="KW-0418">Kinase</keyword>
<dbReference type="InterPro" id="IPR031621">
    <property type="entry name" value="HisKA_7TM"/>
</dbReference>
<comment type="caution">
    <text evidence="10">The sequence shown here is derived from an EMBL/GenBank/DDBJ whole genome shotgun (WGS) entry which is preliminary data.</text>
</comment>
<feature type="coiled-coil region" evidence="7">
    <location>
        <begin position="287"/>
        <end position="314"/>
    </location>
</feature>
<comment type="catalytic activity">
    <reaction evidence="1">
        <text>ATP + protein L-histidine = ADP + protein N-phospho-L-histidine.</text>
        <dbReference type="EC" id="2.7.13.3"/>
    </reaction>
</comment>
<keyword evidence="3" id="KW-0597">Phosphoprotein</keyword>
<dbReference type="STRING" id="1619013.UT41_C0002G0186"/>
<dbReference type="Gene3D" id="1.10.287.130">
    <property type="match status" value="1"/>
</dbReference>
<evidence type="ECO:0000313" key="10">
    <source>
        <dbReference type="EMBL" id="KKR12412.1"/>
    </source>
</evidence>